<sequence length="1123" mass="121970">MTDDVQAEPTGKTKHPSATPTALAGVRIIELGSGPTTGLAGMILADFGAEVVRITPPQTPEIEKLPGANMWHRGKHTLLLDLNTTEDHLQLQQLLASADVLVCNWRPVSLRARKLHPEQLNKQYPHLHFCHITGFGGDGPMADCPGYEHAVAAYCGRMQMFTGIVDRPGPVFSALQVGIHACVQAAVSGILAALYASRESHRGQLIETSLLQGMLAYEQGPMLGGQFRERFPDLLPALAAPTEDVPMPSLFYHPAQAADGRWMQFGNLLPHLFDNFLIATDLIDIIADPDFNPKQLLLTDKDKHEAFRNRMLARIAERTSKDWMADLIKDGGVVAGIYQTTQEALSDPDIVANGHVIETAQGHRQLGPLARLTETPAQPGGNSSTTSAETLVSHWINSPRPGPAQNSGTHLPLTGLKVVEIATIIAAPLGASFLADMGATVIKVEQIGGDPFRGMLSGIGSARVNPGKQSISLNMKSAEGQKIVHQLVADADIVIHNYRPGVPERLGIDYATLSAINPGLIFLQCNGYGPDGPSALRPSTHPIPGAAVGGVLYQMGEHVPDTLQDIDNIRLWTSRLMRANEVNPDPNTAMVVTSSVLLGLYARQSTGKGQQILIDMFGANAYANQDDFLDYPGKPERLQPDAGLHGLTPTYRLYNCAEGQWVFLALLSEKEKTNFSNTLKNAGIGSAADIDWHADHASLTQQLSSVFQLYNAAYWQTLLVPAGVACVPASGHAPNTFWLNDDQVSACGFIAPAKHPQWGDYFRHGASLGNRGPVRYAANHQLHPDILSAYWEHGFYTFTDVVADEEIDALRQDINVLLARAPTGQHANTDAQGRPAFGSEFTRPTYTFAKPLSDPWGGTTLLNGRHPTKMNEPQAASNAPDEIVYLISGMCQSMPAGLRLYGHADLLSIAAAINGDDFVPYNDAIFVKQAGLGGAVSWHQDGVTHWQADNWDEGIHGFNFQVQLYECTPHNCLWVMPGTHKLGKIDIKKLVADNGGSEQLPGAVPLTCAPGDVTVVNRQLLHGSFANSSDNTRISLTFGFHRRSSVLGATGALSQSSREVYDAQRIHDRACVIGVAIDARAQHYPDQRRYDYQPLKGFEDSLRFNPETYARVIKDYNLKDLSI</sequence>
<dbReference type="Gene3D" id="3.30.1540.10">
    <property type="entry name" value="formyl-coa transferase, domain 3"/>
    <property type="match status" value="2"/>
</dbReference>
<comment type="caution">
    <text evidence="2">The sequence shown here is derived from an EMBL/GenBank/DDBJ whole genome shotgun (WGS) entry which is preliminary data.</text>
</comment>
<keyword evidence="3" id="KW-1185">Reference proteome</keyword>
<dbReference type="Pfam" id="PF02515">
    <property type="entry name" value="CoA_transf_3"/>
    <property type="match status" value="2"/>
</dbReference>
<dbReference type="InterPro" id="IPR023606">
    <property type="entry name" value="CoA-Trfase_III_dom_1_sf"/>
</dbReference>
<protein>
    <submittedName>
        <fullName evidence="2">DddD protein</fullName>
    </submittedName>
</protein>
<evidence type="ECO:0000313" key="2">
    <source>
        <dbReference type="EMBL" id="CAE7148802.1"/>
    </source>
</evidence>
<dbReference type="OrthoDB" id="2308815at2759"/>
<evidence type="ECO:0000313" key="3">
    <source>
        <dbReference type="Proteomes" id="UP000649617"/>
    </source>
</evidence>
<dbReference type="SUPFAM" id="SSF89796">
    <property type="entry name" value="CoA-transferase family III (CaiB/BaiF)"/>
    <property type="match status" value="2"/>
</dbReference>
<dbReference type="Pfam" id="PF05721">
    <property type="entry name" value="PhyH"/>
    <property type="match status" value="1"/>
</dbReference>
<reference evidence="2" key="1">
    <citation type="submission" date="2021-02" db="EMBL/GenBank/DDBJ databases">
        <authorList>
            <person name="Dougan E. K."/>
            <person name="Rhodes N."/>
            <person name="Thang M."/>
            <person name="Chan C."/>
        </authorList>
    </citation>
    <scope>NUCLEOTIDE SEQUENCE</scope>
</reference>
<dbReference type="Proteomes" id="UP000649617">
    <property type="component" value="Unassembled WGS sequence"/>
</dbReference>
<evidence type="ECO:0000256" key="1">
    <source>
        <dbReference type="ARBA" id="ARBA00008383"/>
    </source>
</evidence>
<name>A0A812IKK7_SYMPI</name>
<dbReference type="PANTHER" id="PTHR48228:SF2">
    <property type="entry name" value="E-CINNAMOYL-COA:R-PHENYLLACTATE COA TRANSFERASE LARGE SUBUNIT"/>
    <property type="match status" value="1"/>
</dbReference>
<dbReference type="SUPFAM" id="SSF51197">
    <property type="entry name" value="Clavaminate synthase-like"/>
    <property type="match status" value="1"/>
</dbReference>
<dbReference type="InterPro" id="IPR044855">
    <property type="entry name" value="CoA-Trfase_III_dom3_sf"/>
</dbReference>
<proteinExistence type="inferred from homology"/>
<dbReference type="InterPro" id="IPR050509">
    <property type="entry name" value="CoA-transferase_III"/>
</dbReference>
<dbReference type="InterPro" id="IPR003673">
    <property type="entry name" value="CoA-Trfase_fam_III"/>
</dbReference>
<organism evidence="2 3">
    <name type="scientific">Symbiodinium pilosum</name>
    <name type="common">Dinoflagellate</name>
    <dbReference type="NCBI Taxonomy" id="2952"/>
    <lineage>
        <taxon>Eukaryota</taxon>
        <taxon>Sar</taxon>
        <taxon>Alveolata</taxon>
        <taxon>Dinophyceae</taxon>
        <taxon>Suessiales</taxon>
        <taxon>Symbiodiniaceae</taxon>
        <taxon>Symbiodinium</taxon>
    </lineage>
</organism>
<dbReference type="EMBL" id="CAJNIZ010000001">
    <property type="protein sequence ID" value="CAE7148802.1"/>
    <property type="molecule type" value="Genomic_DNA"/>
</dbReference>
<comment type="similarity">
    <text evidence="1">Belongs to the CoA-transferase III family.</text>
</comment>
<dbReference type="Gene3D" id="2.60.120.620">
    <property type="entry name" value="q2cbj1_9rhob like domain"/>
    <property type="match status" value="1"/>
</dbReference>
<dbReference type="AlphaFoldDB" id="A0A812IKK7"/>
<dbReference type="InterPro" id="IPR008775">
    <property type="entry name" value="Phytyl_CoA_dOase-like"/>
</dbReference>
<accession>A0A812IKK7</accession>
<dbReference type="PANTHER" id="PTHR48228">
    <property type="entry name" value="SUCCINYL-COA--D-CITRAMALATE COA-TRANSFERASE"/>
    <property type="match status" value="1"/>
</dbReference>
<gene>
    <name evidence="2" type="primary">dddD</name>
    <name evidence="2" type="ORF">SPIL2461_LOCUS41</name>
</gene>
<dbReference type="Gene3D" id="3.40.50.10540">
    <property type="entry name" value="Crotonobetainyl-coa:carnitine coa-transferase, domain 1"/>
    <property type="match status" value="2"/>
</dbReference>
<dbReference type="GO" id="GO:0003824">
    <property type="term" value="F:catalytic activity"/>
    <property type="evidence" value="ECO:0007669"/>
    <property type="project" value="InterPro"/>
</dbReference>